<organism evidence="4">
    <name type="scientific">Brachypodium distachyon</name>
    <name type="common">Purple false brome</name>
    <name type="synonym">Trachynia distachya</name>
    <dbReference type="NCBI Taxonomy" id="15368"/>
    <lineage>
        <taxon>Eukaryota</taxon>
        <taxon>Viridiplantae</taxon>
        <taxon>Streptophyta</taxon>
        <taxon>Embryophyta</taxon>
        <taxon>Tracheophyta</taxon>
        <taxon>Spermatophyta</taxon>
        <taxon>Magnoliopsida</taxon>
        <taxon>Liliopsida</taxon>
        <taxon>Poales</taxon>
        <taxon>Poaceae</taxon>
        <taxon>BOP clade</taxon>
        <taxon>Pooideae</taxon>
        <taxon>Stipodae</taxon>
        <taxon>Brachypodieae</taxon>
        <taxon>Brachypodium</taxon>
    </lineage>
</organism>
<sequence length="669" mass="71357">MASAAVIPSPASGVAAAAAVAPGVDPAAAGWLMDERDGFISWLRGEFAAANAIIDLLVVHLRTAGDPGEYDHVFAAVQQRRHHWTPVIHMQQFFPVTDVAYALQQSGWRRRAPPPQQHGHGPAVSPSPPPPPPRRPSFSPSHSHHRNAVHHRSDPMRGSGNVAPTGSDKDGRELHNKEGKGLKEGDNVVDAKSLQLGSPVTDEGDKNPKLQANAEGSSKVVPTPVLYATNEIIDGKPVNTVDGLKVYEGLVNVMETNRIISFVNETKTSSRRGGFEVGQTVVVGKRPLKGHGSVIIQLGVPIIDGPLEDENPRETRVEPVPGLLHDLFDRLFQQEIMPSKPDYCVIDFYHEGEYSHPQQAPSWYGRPLCTLCLTECDMVFGRVILGERGDFRGPLKLSLSTGSLIVLQGKSSDVAKRAICATRKPRILLTFGKSVARKHIPSESSSRFTPPLTPPPMPWGPPSRPANMRPHSQGPAHSPSPKHYGYTPTSNVLPAPTIGPHHIPPSDGMQPLFVAPAPIAATAIPFPSAVPLPNTNTTSAWMPDAAPRPAPPRFPVPGTGVFLPPGSGHQLPHQMIQGSHAHAEPNSPQGLTGYVHNKGTGMEMANGNASPRSSPITKRPDTTEAKPECNGSLNGGCSSADEKSAVGKDQANGGTKKAGNSKVEPNPAK</sequence>
<evidence type="ECO:0000313" key="3">
    <source>
        <dbReference type="EMBL" id="KQK22652.1"/>
    </source>
</evidence>
<dbReference type="SUPFAM" id="SSF51197">
    <property type="entry name" value="Clavaminate synthase-like"/>
    <property type="match status" value="1"/>
</dbReference>
<evidence type="ECO:0000256" key="2">
    <source>
        <dbReference type="SAM" id="MobiDB-lite"/>
    </source>
</evidence>
<feature type="compositionally biased region" description="Pro residues" evidence="2">
    <location>
        <begin position="125"/>
        <end position="135"/>
    </location>
</feature>
<protein>
    <recommendedName>
        <fullName evidence="6">Alpha-ketoglutarate-dependent dioxygenase AlkB-like domain-containing protein</fullName>
    </recommendedName>
</protein>
<name>I1H7L8_BRADI</name>
<dbReference type="RefSeq" id="XP_003558397.1">
    <property type="nucleotide sequence ID" value="XM_003558349.4"/>
</dbReference>
<dbReference type="GO" id="GO:0006402">
    <property type="term" value="P:mRNA catabolic process"/>
    <property type="evidence" value="ECO:0007669"/>
    <property type="project" value="InterPro"/>
</dbReference>
<dbReference type="EMBL" id="CM000880">
    <property type="protein sequence ID" value="KQK22652.1"/>
    <property type="molecule type" value="Genomic_DNA"/>
</dbReference>
<dbReference type="InterPro" id="IPR037151">
    <property type="entry name" value="AlkB-like_sf"/>
</dbReference>
<dbReference type="AlphaFoldDB" id="I1H7L8"/>
<comment type="similarity">
    <text evidence="1">Belongs to the alkB family.</text>
</comment>
<keyword evidence="5" id="KW-1185">Reference proteome</keyword>
<dbReference type="GO" id="GO:0032451">
    <property type="term" value="F:demethylase activity"/>
    <property type="evidence" value="ECO:0007669"/>
    <property type="project" value="InterPro"/>
</dbReference>
<feature type="region of interest" description="Disordered" evidence="2">
    <location>
        <begin position="577"/>
        <end position="669"/>
    </location>
</feature>
<dbReference type="PANTHER" id="PTHR31447:SF0">
    <property type="entry name" value="HYDROXYPROLINE-RICH GLYCOPROTEIN FAMILY PROTEIN"/>
    <property type="match status" value="1"/>
</dbReference>
<dbReference type="Gramene" id="KQK22652">
    <property type="protein sequence ID" value="KQK22652"/>
    <property type="gene ID" value="BRADI_1g68600v3"/>
</dbReference>
<dbReference type="ExpressionAtlas" id="I1H7L8">
    <property type="expression patterns" value="baseline and differential"/>
</dbReference>
<dbReference type="KEGG" id="bdi:100828230"/>
<dbReference type="FunCoup" id="I1H7L8">
    <property type="interactions" value="2183"/>
</dbReference>
<dbReference type="HOGENOM" id="CLU_026669_2_0_1"/>
<dbReference type="eggNOG" id="KOG4176">
    <property type="taxonomic scope" value="Eukaryota"/>
</dbReference>
<dbReference type="OMA" id="DACVIDI"/>
<dbReference type="EnsemblPlants" id="KQK22652">
    <property type="protein sequence ID" value="KQK22652"/>
    <property type="gene ID" value="BRADI_1g68600v3"/>
</dbReference>
<proteinExistence type="inferred from homology"/>
<dbReference type="GO" id="GO:0003729">
    <property type="term" value="F:mRNA binding"/>
    <property type="evidence" value="ECO:0007669"/>
    <property type="project" value="InterPro"/>
</dbReference>
<feature type="compositionally biased region" description="Pro residues" evidence="2">
    <location>
        <begin position="451"/>
        <end position="464"/>
    </location>
</feature>
<dbReference type="OrthoDB" id="1916097at2759"/>
<evidence type="ECO:0000313" key="5">
    <source>
        <dbReference type="Proteomes" id="UP000008810"/>
    </source>
</evidence>
<dbReference type="Proteomes" id="UP000008810">
    <property type="component" value="Chromosome 1"/>
</dbReference>
<evidence type="ECO:0000313" key="4">
    <source>
        <dbReference type="EnsemblPlants" id="KQK22652"/>
    </source>
</evidence>
<gene>
    <name evidence="4" type="primary">LOC100828230</name>
    <name evidence="3" type="ORF">BRADI_1g68600v3</name>
</gene>
<accession>I1H7L8</accession>
<reference evidence="3 4" key="1">
    <citation type="journal article" date="2010" name="Nature">
        <title>Genome sequencing and analysis of the model grass Brachypodium distachyon.</title>
        <authorList>
            <consortium name="International Brachypodium Initiative"/>
        </authorList>
    </citation>
    <scope>NUCLEOTIDE SEQUENCE [LARGE SCALE GENOMIC DNA]</scope>
    <source>
        <strain evidence="3 4">Bd21</strain>
    </source>
</reference>
<feature type="region of interest" description="Disordered" evidence="2">
    <location>
        <begin position="110"/>
        <end position="217"/>
    </location>
</feature>
<evidence type="ECO:0008006" key="6">
    <source>
        <dbReference type="Google" id="ProtNLM"/>
    </source>
</evidence>
<feature type="compositionally biased region" description="Basic and acidic residues" evidence="2">
    <location>
        <begin position="618"/>
        <end position="627"/>
    </location>
</feature>
<dbReference type="GeneID" id="100828230"/>
<feature type="compositionally biased region" description="Polar residues" evidence="2">
    <location>
        <begin position="607"/>
        <end position="616"/>
    </location>
</feature>
<feature type="compositionally biased region" description="Basic and acidic residues" evidence="2">
    <location>
        <begin position="167"/>
        <end position="186"/>
    </location>
</feature>
<evidence type="ECO:0000256" key="1">
    <source>
        <dbReference type="ARBA" id="ARBA00007879"/>
    </source>
</evidence>
<dbReference type="STRING" id="15368.I1H7L8"/>
<reference evidence="4" key="3">
    <citation type="submission" date="2018-08" db="UniProtKB">
        <authorList>
            <consortium name="EnsemblPlants"/>
        </authorList>
    </citation>
    <scope>IDENTIFICATION</scope>
    <source>
        <strain evidence="4">cv. Bd21</strain>
    </source>
</reference>
<dbReference type="PANTHER" id="PTHR31447">
    <property type="entry name" value="HYDROXYPROLINE-RICH GLYCOPROTEIN FAMILY PROTEIN-RELATED"/>
    <property type="match status" value="1"/>
</dbReference>
<dbReference type="Gene3D" id="2.60.120.590">
    <property type="entry name" value="Alpha-ketoglutarate-dependent dioxygenase AlkB-like"/>
    <property type="match status" value="1"/>
</dbReference>
<dbReference type="InterPro" id="IPR044842">
    <property type="entry name" value="ALKBH9B/ALKBH10B-like"/>
</dbReference>
<feature type="region of interest" description="Disordered" evidence="2">
    <location>
        <begin position="440"/>
        <end position="491"/>
    </location>
</feature>
<reference evidence="3" key="2">
    <citation type="submission" date="2017-06" db="EMBL/GenBank/DDBJ databases">
        <title>WGS assembly of Brachypodium distachyon.</title>
        <authorList>
            <consortium name="The International Brachypodium Initiative"/>
            <person name="Lucas S."/>
            <person name="Harmon-Smith M."/>
            <person name="Lail K."/>
            <person name="Tice H."/>
            <person name="Grimwood J."/>
            <person name="Bruce D."/>
            <person name="Barry K."/>
            <person name="Shu S."/>
            <person name="Lindquist E."/>
            <person name="Wang M."/>
            <person name="Pitluck S."/>
            <person name="Vogel J.P."/>
            <person name="Garvin D.F."/>
            <person name="Mockler T.C."/>
            <person name="Schmutz J."/>
            <person name="Rokhsar D."/>
            <person name="Bevan M.W."/>
        </authorList>
    </citation>
    <scope>NUCLEOTIDE SEQUENCE</scope>
    <source>
        <strain evidence="3">Bd21</strain>
    </source>
</reference>